<sequence>ACLGFTDELVQESPLFKGKYRLIGVDGSNFPILPNPDEPQNCIPGHGLPHWGLHFNAAFDLNNRYYINYLVQSAEDKNENSAALQFVKEYDQPGTPIWIYDRLFFSFDLATQINAAQQKFVFRMKERSLHSLLDAGQTLDQPLDHESSRILISSQKAATRNRADLYKYVVRNSVELITPQNPTLLFPYRLIIVEIESQNESDGKPVKTMEYLLTNLSQEEFDADQIKELYHLRWNIEVSFRDLKYVLHGKQVHSRKQNQIEQEIDMAVMVYNLISAISKCALPKQPGMKLQYKTNRKALSEIVLRFLTGKALQKEVIWTIENEVVPIRKNRHFRRAKSSSASTSHWK</sequence>
<comment type="caution">
    <text evidence="6">The sequence shown here is derived from an EMBL/GenBank/DDBJ whole genome shotgun (WGS) entry which is preliminary data.</text>
</comment>
<dbReference type="RefSeq" id="WP_075821113.1">
    <property type="nucleotide sequence ID" value="NZ_MPJW01000280.1"/>
</dbReference>
<dbReference type="GO" id="GO:0006313">
    <property type="term" value="P:DNA transposition"/>
    <property type="evidence" value="ECO:0007669"/>
    <property type="project" value="InterPro"/>
</dbReference>
<dbReference type="InterPro" id="IPR047952">
    <property type="entry name" value="Transpos_IS4"/>
</dbReference>
<gene>
    <name evidence="6" type="ORF">BO222_12660</name>
</gene>
<name>A0A1U7NCK3_9FIRM</name>
<evidence type="ECO:0000259" key="5">
    <source>
        <dbReference type="Pfam" id="PF01609"/>
    </source>
</evidence>
<dbReference type="GO" id="GO:0003677">
    <property type="term" value="F:DNA binding"/>
    <property type="evidence" value="ECO:0007669"/>
    <property type="project" value="UniProtKB-KW"/>
</dbReference>
<evidence type="ECO:0000256" key="4">
    <source>
        <dbReference type="ARBA" id="ARBA00023172"/>
    </source>
</evidence>
<dbReference type="GeneID" id="82203970"/>
<dbReference type="GO" id="GO:0004803">
    <property type="term" value="F:transposase activity"/>
    <property type="evidence" value="ECO:0007669"/>
    <property type="project" value="InterPro"/>
</dbReference>
<evidence type="ECO:0000313" key="6">
    <source>
        <dbReference type="EMBL" id="OLU36331.1"/>
    </source>
</evidence>
<evidence type="ECO:0000256" key="1">
    <source>
        <dbReference type="ARBA" id="ARBA00010075"/>
    </source>
</evidence>
<keyword evidence="3" id="KW-0238">DNA-binding</keyword>
<dbReference type="EMBL" id="MPJW01000280">
    <property type="protein sequence ID" value="OLU36331.1"/>
    <property type="molecule type" value="Genomic_DNA"/>
</dbReference>
<dbReference type="InterPro" id="IPR012337">
    <property type="entry name" value="RNaseH-like_sf"/>
</dbReference>
<evidence type="ECO:0000256" key="3">
    <source>
        <dbReference type="ARBA" id="ARBA00023125"/>
    </source>
</evidence>
<dbReference type="SUPFAM" id="SSF53098">
    <property type="entry name" value="Ribonuclease H-like"/>
    <property type="match status" value="1"/>
</dbReference>
<feature type="non-terminal residue" evidence="6">
    <location>
        <position position="1"/>
    </location>
</feature>
<dbReference type="Pfam" id="PF01609">
    <property type="entry name" value="DDE_Tnp_1"/>
    <property type="match status" value="1"/>
</dbReference>
<keyword evidence="2" id="KW-0815">Transposition</keyword>
<dbReference type="AlphaFoldDB" id="A0A1U7NCK3"/>
<keyword evidence="7" id="KW-1185">Reference proteome</keyword>
<dbReference type="PANTHER" id="PTHR33258:SF1">
    <property type="entry name" value="TRANSPOSASE INSL FOR INSERTION SEQUENCE ELEMENT IS186A-RELATED"/>
    <property type="match status" value="1"/>
</dbReference>
<dbReference type="PANTHER" id="PTHR33258">
    <property type="entry name" value="TRANSPOSASE INSL FOR INSERTION SEQUENCE ELEMENT IS186A-RELATED"/>
    <property type="match status" value="1"/>
</dbReference>
<keyword evidence="4" id="KW-0233">DNA recombination</keyword>
<reference evidence="6 7" key="1">
    <citation type="submission" date="2016-11" db="EMBL/GenBank/DDBJ databases">
        <title>Description of two novel members of the family Erysipelotrichaceae: Ileibacterium lipovorans gen. nov., sp. nov. and Dubosiella newyorkensis, gen. nov., sp. nov.</title>
        <authorList>
            <person name="Cox L.M."/>
            <person name="Sohn J."/>
            <person name="Tyrrell K.L."/>
            <person name="Citron D.M."/>
            <person name="Lawson P.A."/>
            <person name="Patel N.B."/>
            <person name="Iizumi T."/>
            <person name="Perez-Perez G.I."/>
            <person name="Goldstein E.J."/>
            <person name="Blaser M.J."/>
        </authorList>
    </citation>
    <scope>NUCLEOTIDE SEQUENCE [LARGE SCALE GENOMIC DNA]</scope>
    <source>
        <strain evidence="6 7">NYU-BL-A3</strain>
    </source>
</reference>
<organism evidence="6 7">
    <name type="scientific">Ileibacterium valens</name>
    <dbReference type="NCBI Taxonomy" id="1862668"/>
    <lineage>
        <taxon>Bacteria</taxon>
        <taxon>Bacillati</taxon>
        <taxon>Bacillota</taxon>
        <taxon>Erysipelotrichia</taxon>
        <taxon>Erysipelotrichales</taxon>
        <taxon>Erysipelotrichaceae</taxon>
        <taxon>Ileibacterium</taxon>
    </lineage>
</organism>
<dbReference type="OrthoDB" id="1650378at2"/>
<evidence type="ECO:0000256" key="2">
    <source>
        <dbReference type="ARBA" id="ARBA00022578"/>
    </source>
</evidence>
<dbReference type="Gene3D" id="3.90.350.10">
    <property type="entry name" value="Transposase Inhibitor Protein From Tn5, Chain A, domain 1"/>
    <property type="match status" value="1"/>
</dbReference>
<proteinExistence type="inferred from homology"/>
<dbReference type="Proteomes" id="UP000186341">
    <property type="component" value="Unassembled WGS sequence"/>
</dbReference>
<accession>A0A1U7NCK3</accession>
<feature type="domain" description="Transposase IS4-like" evidence="5">
    <location>
        <begin position="19"/>
        <end position="273"/>
    </location>
</feature>
<dbReference type="InterPro" id="IPR002559">
    <property type="entry name" value="Transposase_11"/>
</dbReference>
<comment type="similarity">
    <text evidence="1">Belongs to the transposase 11 family.</text>
</comment>
<protein>
    <recommendedName>
        <fullName evidence="5">Transposase IS4-like domain-containing protein</fullName>
    </recommendedName>
</protein>
<dbReference type="NCBIfam" id="NF033592">
    <property type="entry name" value="transpos_IS4_1"/>
    <property type="match status" value="1"/>
</dbReference>
<evidence type="ECO:0000313" key="7">
    <source>
        <dbReference type="Proteomes" id="UP000186341"/>
    </source>
</evidence>